<evidence type="ECO:0000256" key="1">
    <source>
        <dbReference type="ARBA" id="ARBA00022741"/>
    </source>
</evidence>
<dbReference type="PANTHER" id="PTHR43158:SF2">
    <property type="entry name" value="SKFA PEPTIDE EXPORT ATP-BINDING PROTEIN SKFE"/>
    <property type="match status" value="1"/>
</dbReference>
<dbReference type="InterPro" id="IPR027417">
    <property type="entry name" value="P-loop_NTPase"/>
</dbReference>
<dbReference type="RefSeq" id="WP_146527019.1">
    <property type="nucleotide sequence ID" value="NZ_SJPV01000004.1"/>
</dbReference>
<evidence type="ECO:0000313" key="4">
    <source>
        <dbReference type="EMBL" id="TWU38606.1"/>
    </source>
</evidence>
<keyword evidence="5" id="KW-1185">Reference proteome</keyword>
<dbReference type="SMART" id="SM00382">
    <property type="entry name" value="AAA"/>
    <property type="match status" value="1"/>
</dbReference>
<dbReference type="CDD" id="cd03230">
    <property type="entry name" value="ABC_DR_subfamily_A"/>
    <property type="match status" value="1"/>
</dbReference>
<dbReference type="SUPFAM" id="SSF52540">
    <property type="entry name" value="P-loop containing nucleoside triphosphate hydrolases"/>
    <property type="match status" value="1"/>
</dbReference>
<accession>A0A5C6DU93</accession>
<dbReference type="Proteomes" id="UP000319143">
    <property type="component" value="Unassembled WGS sequence"/>
</dbReference>
<dbReference type="OrthoDB" id="9795548at2"/>
<keyword evidence="2 4" id="KW-0067">ATP-binding</keyword>
<proteinExistence type="predicted"/>
<dbReference type="GO" id="GO:0005524">
    <property type="term" value="F:ATP binding"/>
    <property type="evidence" value="ECO:0007669"/>
    <property type="project" value="UniProtKB-KW"/>
</dbReference>
<dbReference type="Gene3D" id="3.40.50.300">
    <property type="entry name" value="P-loop containing nucleotide triphosphate hydrolases"/>
    <property type="match status" value="1"/>
</dbReference>
<evidence type="ECO:0000259" key="3">
    <source>
        <dbReference type="PROSITE" id="PS50893"/>
    </source>
</evidence>
<dbReference type="InterPro" id="IPR017871">
    <property type="entry name" value="ABC_transporter-like_CS"/>
</dbReference>
<evidence type="ECO:0000256" key="2">
    <source>
        <dbReference type="ARBA" id="ARBA00022840"/>
    </source>
</evidence>
<dbReference type="InterPro" id="IPR003593">
    <property type="entry name" value="AAA+_ATPase"/>
</dbReference>
<dbReference type="InterPro" id="IPR003439">
    <property type="entry name" value="ABC_transporter-like_ATP-bd"/>
</dbReference>
<keyword evidence="1" id="KW-0547">Nucleotide-binding</keyword>
<sequence length="297" mass="32945">MNKPDVRIEISKLCKSFAKHPVLQDVDWCIPSGTVVGLLGTNGSGKTTLIQCLLGLLKADSGRVTIDDEDAWDLSANTKARIGYVDQRPQFYPWMNGADLLKYVGAMYPHWNDALCAELAKQWIVPLSKPFGKLSPGEQQKVAILTALGNEPDLLILDEPVSSLDPLARRAFLKSLLEIARNESRTIVFSTHITSDVERVASHVAFLHEGKIQWFDELDVTKERIRRLRFRSNQDFPTTLSIPGALHVQVDGSMAVAAVAGTEKADIDAVCARYDASVEVEELNLEEIFLELHHVDA</sequence>
<dbReference type="PROSITE" id="PS00211">
    <property type="entry name" value="ABC_TRANSPORTER_1"/>
    <property type="match status" value="1"/>
</dbReference>
<feature type="domain" description="ABC transporter" evidence="3">
    <location>
        <begin position="8"/>
        <end position="234"/>
    </location>
</feature>
<dbReference type="EMBL" id="SJPV01000004">
    <property type="protein sequence ID" value="TWU38606.1"/>
    <property type="molecule type" value="Genomic_DNA"/>
</dbReference>
<keyword evidence="4" id="KW-0378">Hydrolase</keyword>
<organism evidence="4 5">
    <name type="scientific">Novipirellula artificiosorum</name>
    <dbReference type="NCBI Taxonomy" id="2528016"/>
    <lineage>
        <taxon>Bacteria</taxon>
        <taxon>Pseudomonadati</taxon>
        <taxon>Planctomycetota</taxon>
        <taxon>Planctomycetia</taxon>
        <taxon>Pirellulales</taxon>
        <taxon>Pirellulaceae</taxon>
        <taxon>Novipirellula</taxon>
    </lineage>
</organism>
<dbReference type="GO" id="GO:0016887">
    <property type="term" value="F:ATP hydrolysis activity"/>
    <property type="evidence" value="ECO:0007669"/>
    <property type="project" value="InterPro"/>
</dbReference>
<reference evidence="4 5" key="1">
    <citation type="submission" date="2019-02" db="EMBL/GenBank/DDBJ databases">
        <title>Deep-cultivation of Planctomycetes and their phenomic and genomic characterization uncovers novel biology.</title>
        <authorList>
            <person name="Wiegand S."/>
            <person name="Jogler M."/>
            <person name="Boedeker C."/>
            <person name="Pinto D."/>
            <person name="Vollmers J."/>
            <person name="Rivas-Marin E."/>
            <person name="Kohn T."/>
            <person name="Peeters S.H."/>
            <person name="Heuer A."/>
            <person name="Rast P."/>
            <person name="Oberbeckmann S."/>
            <person name="Bunk B."/>
            <person name="Jeske O."/>
            <person name="Meyerdierks A."/>
            <person name="Storesund J.E."/>
            <person name="Kallscheuer N."/>
            <person name="Luecker S."/>
            <person name="Lage O.M."/>
            <person name="Pohl T."/>
            <person name="Merkel B.J."/>
            <person name="Hornburger P."/>
            <person name="Mueller R.-W."/>
            <person name="Bruemmer F."/>
            <person name="Labrenz M."/>
            <person name="Spormann A.M."/>
            <person name="Op Den Camp H."/>
            <person name="Overmann J."/>
            <person name="Amann R."/>
            <person name="Jetten M.S.M."/>
            <person name="Mascher T."/>
            <person name="Medema M.H."/>
            <person name="Devos D.P."/>
            <person name="Kaster A.-K."/>
            <person name="Ovreas L."/>
            <person name="Rohde M."/>
            <person name="Galperin M.Y."/>
            <person name="Jogler C."/>
        </authorList>
    </citation>
    <scope>NUCLEOTIDE SEQUENCE [LARGE SCALE GENOMIC DNA]</scope>
    <source>
        <strain evidence="4 5">Poly41</strain>
    </source>
</reference>
<gene>
    <name evidence="4" type="primary">yxlF_6</name>
    <name evidence="4" type="ORF">Poly41_30830</name>
</gene>
<dbReference type="EC" id="3.6.3.-" evidence="4"/>
<protein>
    <submittedName>
        <fullName evidence="4">Putative ABC transporter ATP-binding protein YxlF</fullName>
        <ecNumber evidence="4">3.6.3.-</ecNumber>
    </submittedName>
</protein>
<dbReference type="PROSITE" id="PS50893">
    <property type="entry name" value="ABC_TRANSPORTER_2"/>
    <property type="match status" value="1"/>
</dbReference>
<dbReference type="PANTHER" id="PTHR43158">
    <property type="entry name" value="SKFA PEPTIDE EXPORT ATP-BINDING PROTEIN SKFE"/>
    <property type="match status" value="1"/>
</dbReference>
<evidence type="ECO:0000313" key="5">
    <source>
        <dbReference type="Proteomes" id="UP000319143"/>
    </source>
</evidence>
<dbReference type="AlphaFoldDB" id="A0A5C6DU93"/>
<dbReference type="Pfam" id="PF00005">
    <property type="entry name" value="ABC_tran"/>
    <property type="match status" value="1"/>
</dbReference>
<comment type="caution">
    <text evidence="4">The sequence shown here is derived from an EMBL/GenBank/DDBJ whole genome shotgun (WGS) entry which is preliminary data.</text>
</comment>
<name>A0A5C6DU93_9BACT</name>